<evidence type="ECO:0000256" key="3">
    <source>
        <dbReference type="ARBA" id="ARBA00022730"/>
    </source>
</evidence>
<dbReference type="Pfam" id="PF01649">
    <property type="entry name" value="Ribosomal_S20p"/>
    <property type="match status" value="1"/>
</dbReference>
<evidence type="ECO:0000256" key="1">
    <source>
        <dbReference type="ARBA" id="ARBA00003134"/>
    </source>
</evidence>
<dbReference type="InterPro" id="IPR002583">
    <property type="entry name" value="Ribosomal_bS20"/>
</dbReference>
<dbReference type="PANTHER" id="PTHR33398:SF1">
    <property type="entry name" value="SMALL RIBOSOMAL SUBUNIT PROTEIN BS20C"/>
    <property type="match status" value="1"/>
</dbReference>
<organism evidence="10">
    <name type="scientific">Candidatus Fermentithermobacillus carboniphilus</name>
    <dbReference type="NCBI Taxonomy" id="3085328"/>
    <lineage>
        <taxon>Bacteria</taxon>
        <taxon>Bacillati</taxon>
        <taxon>Bacillota</taxon>
        <taxon>Candidatus Fermentithermobacillia</taxon>
        <taxon>Candidatus Fermentithermobacillales</taxon>
        <taxon>Candidatus Fermentithermobacillaceae</taxon>
        <taxon>Candidatus Fermentithermobacillus</taxon>
    </lineage>
</organism>
<comment type="similarity">
    <text evidence="2 8">Belongs to the bacterial ribosomal protein bS20 family.</text>
</comment>
<reference evidence="10" key="1">
    <citation type="submission" date="2020-10" db="EMBL/GenBank/DDBJ databases">
        <authorList>
            <person name="Kadnikov V."/>
            <person name="Beletsky A.V."/>
            <person name="Mardanov A.V."/>
            <person name="Karnachuk O.V."/>
            <person name="Ravin N.V."/>
        </authorList>
    </citation>
    <scope>NUCLEOTIDE SEQUENCE</scope>
    <source>
        <strain evidence="10">Bu02</strain>
    </source>
</reference>
<dbReference type="HAMAP" id="MF_00500">
    <property type="entry name" value="Ribosomal_bS20"/>
    <property type="match status" value="1"/>
</dbReference>
<keyword evidence="5 8" id="KW-0689">Ribosomal protein</keyword>
<dbReference type="PANTHER" id="PTHR33398">
    <property type="entry name" value="30S RIBOSOMAL PROTEIN S20"/>
    <property type="match status" value="1"/>
</dbReference>
<name>A0AAT9L963_9FIRM</name>
<dbReference type="InterPro" id="IPR036510">
    <property type="entry name" value="Ribosomal_bS20_sf"/>
</dbReference>
<evidence type="ECO:0000256" key="4">
    <source>
        <dbReference type="ARBA" id="ARBA00022884"/>
    </source>
</evidence>
<dbReference type="AlphaFoldDB" id="A0AAT9L963"/>
<evidence type="ECO:0000256" key="9">
    <source>
        <dbReference type="SAM" id="MobiDB-lite"/>
    </source>
</evidence>
<dbReference type="GO" id="GO:0006412">
    <property type="term" value="P:translation"/>
    <property type="evidence" value="ECO:0007669"/>
    <property type="project" value="UniProtKB-UniRule"/>
</dbReference>
<dbReference type="GO" id="GO:0070181">
    <property type="term" value="F:small ribosomal subunit rRNA binding"/>
    <property type="evidence" value="ECO:0007669"/>
    <property type="project" value="TreeGrafter"/>
</dbReference>
<sequence length="83" mass="9300">MANIKSSEKDIRRSEKRRQRNQAIKSMVRTYIRKFKEAVASGDETLKASAFRAAQSAIDKAVSKGVLKARTGARYKSRLAAKL</sequence>
<dbReference type="NCBIfam" id="TIGR00029">
    <property type="entry name" value="S20"/>
    <property type="match status" value="1"/>
</dbReference>
<keyword evidence="6 8" id="KW-0687">Ribonucleoprotein</keyword>
<evidence type="ECO:0000256" key="6">
    <source>
        <dbReference type="ARBA" id="ARBA00023274"/>
    </source>
</evidence>
<keyword evidence="3 8" id="KW-0699">rRNA-binding</keyword>
<evidence type="ECO:0000256" key="7">
    <source>
        <dbReference type="ARBA" id="ARBA00035136"/>
    </source>
</evidence>
<dbReference type="KEGG" id="fcz:IMF26_05545"/>
<reference evidence="10" key="2">
    <citation type="journal article" date="2023" name="Biology">
        <title>Prokaryotic Life Associated with Coal-Fire Gas Vents Revealed by Metagenomics.</title>
        <authorList>
            <person name="Kadnikov V.V."/>
            <person name="Mardanov A.V."/>
            <person name="Beletsky A.V."/>
            <person name="Karnachuk O.V."/>
            <person name="Ravin N.V."/>
        </authorList>
    </citation>
    <scope>NUCLEOTIDE SEQUENCE</scope>
    <source>
        <strain evidence="10">Bu02</strain>
    </source>
</reference>
<dbReference type="EMBL" id="CP062796">
    <property type="protein sequence ID" value="QUL97596.1"/>
    <property type="molecule type" value="Genomic_DNA"/>
</dbReference>
<dbReference type="Gene3D" id="1.20.58.110">
    <property type="entry name" value="Ribosomal protein S20"/>
    <property type="match status" value="1"/>
</dbReference>
<feature type="region of interest" description="Disordered" evidence="9">
    <location>
        <begin position="1"/>
        <end position="22"/>
    </location>
</feature>
<proteinExistence type="inferred from homology"/>
<evidence type="ECO:0000256" key="2">
    <source>
        <dbReference type="ARBA" id="ARBA00007634"/>
    </source>
</evidence>
<dbReference type="FunFam" id="1.20.58.110:FF:000001">
    <property type="entry name" value="30S ribosomal protein S20"/>
    <property type="match status" value="1"/>
</dbReference>
<accession>A0AAT9L963</accession>
<evidence type="ECO:0000256" key="5">
    <source>
        <dbReference type="ARBA" id="ARBA00022980"/>
    </source>
</evidence>
<dbReference type="GO" id="GO:0005829">
    <property type="term" value="C:cytosol"/>
    <property type="evidence" value="ECO:0007669"/>
    <property type="project" value="TreeGrafter"/>
</dbReference>
<evidence type="ECO:0000256" key="8">
    <source>
        <dbReference type="HAMAP-Rule" id="MF_00500"/>
    </source>
</evidence>
<protein>
    <recommendedName>
        <fullName evidence="7 8">Small ribosomal subunit protein bS20</fullName>
    </recommendedName>
</protein>
<keyword evidence="4 8" id="KW-0694">RNA-binding</keyword>
<dbReference type="GO" id="GO:0003735">
    <property type="term" value="F:structural constituent of ribosome"/>
    <property type="evidence" value="ECO:0007669"/>
    <property type="project" value="InterPro"/>
</dbReference>
<dbReference type="GO" id="GO:0015935">
    <property type="term" value="C:small ribosomal subunit"/>
    <property type="evidence" value="ECO:0007669"/>
    <property type="project" value="TreeGrafter"/>
</dbReference>
<evidence type="ECO:0000313" key="10">
    <source>
        <dbReference type="EMBL" id="QUL97596.1"/>
    </source>
</evidence>
<feature type="compositionally biased region" description="Basic and acidic residues" evidence="9">
    <location>
        <begin position="1"/>
        <end position="13"/>
    </location>
</feature>
<gene>
    <name evidence="8 10" type="primary">rpsT</name>
    <name evidence="10" type="ORF">IMF26_05545</name>
</gene>
<comment type="function">
    <text evidence="1 8">Binds directly to 16S ribosomal RNA.</text>
</comment>
<dbReference type="SUPFAM" id="SSF46992">
    <property type="entry name" value="Ribosomal protein S20"/>
    <property type="match status" value="1"/>
</dbReference>